<dbReference type="GO" id="GO:0003899">
    <property type="term" value="F:DNA-directed RNA polymerase activity"/>
    <property type="evidence" value="ECO:0007669"/>
    <property type="project" value="UniProtKB-UniRule"/>
</dbReference>
<dbReference type="HAMAP" id="MF_00366">
    <property type="entry name" value="RNApol_bact_RpoZ"/>
    <property type="match status" value="1"/>
</dbReference>
<reference evidence="12 13" key="1">
    <citation type="submission" date="2016-10" db="EMBL/GenBank/DDBJ databases">
        <title>Comparative genome analysis of multiple Pseudomonas spp. focuses on biocontrol and plant growth promoting traits.</title>
        <authorList>
            <person name="Tao X.-Y."/>
            <person name="Taylor C.G."/>
        </authorList>
    </citation>
    <scope>NUCLEOTIDE SEQUENCE [LARGE SCALE GENOMIC DNA]</scope>
    <source>
        <strain evidence="12 13">15D11</strain>
    </source>
</reference>
<dbReference type="GO" id="GO:0000428">
    <property type="term" value="C:DNA-directed RNA polymerase complex"/>
    <property type="evidence" value="ECO:0007669"/>
    <property type="project" value="UniProtKB-KW"/>
</dbReference>
<evidence type="ECO:0000256" key="1">
    <source>
        <dbReference type="ARBA" id="ARBA00006711"/>
    </source>
</evidence>
<dbReference type="PANTHER" id="PTHR34476">
    <property type="entry name" value="DNA-DIRECTED RNA POLYMERASE SUBUNIT OMEGA"/>
    <property type="match status" value="1"/>
</dbReference>
<dbReference type="GO" id="GO:0003677">
    <property type="term" value="F:DNA binding"/>
    <property type="evidence" value="ECO:0007669"/>
    <property type="project" value="UniProtKB-UniRule"/>
</dbReference>
<dbReference type="Gene3D" id="3.90.940.10">
    <property type="match status" value="1"/>
</dbReference>
<dbReference type="NCBIfam" id="TIGR00690">
    <property type="entry name" value="rpoZ"/>
    <property type="match status" value="1"/>
</dbReference>
<proteinExistence type="inferred from homology"/>
<evidence type="ECO:0000256" key="2">
    <source>
        <dbReference type="ARBA" id="ARBA00012418"/>
    </source>
</evidence>
<evidence type="ECO:0000256" key="11">
    <source>
        <dbReference type="HAMAP-Rule" id="MF_00366"/>
    </source>
</evidence>
<name>A0A423D7B4_9PSED</name>
<dbReference type="RefSeq" id="WP_045199570.1">
    <property type="nucleotide sequence ID" value="NZ_MOAM01000027.1"/>
</dbReference>
<keyword evidence="7 11" id="KW-0804">Transcription</keyword>
<evidence type="ECO:0000256" key="7">
    <source>
        <dbReference type="ARBA" id="ARBA00023163"/>
    </source>
</evidence>
<evidence type="ECO:0000256" key="9">
    <source>
        <dbReference type="ARBA" id="ARBA00030998"/>
    </source>
</evidence>
<dbReference type="STRING" id="1292031.GCA_000425805_01153"/>
<protein>
    <recommendedName>
        <fullName evidence="3 11">DNA-directed RNA polymerase subunit omega</fullName>
        <shortName evidence="11">RNAP omega subunit</shortName>
        <ecNumber evidence="2 11">2.7.7.6</ecNumber>
    </recommendedName>
    <alternativeName>
        <fullName evidence="9 11">RNA polymerase omega subunit</fullName>
    </alternativeName>
    <alternativeName>
        <fullName evidence="8 11">Transcriptase subunit omega</fullName>
    </alternativeName>
</protein>
<evidence type="ECO:0000313" key="13">
    <source>
        <dbReference type="Proteomes" id="UP000285286"/>
    </source>
</evidence>
<comment type="similarity">
    <text evidence="1 11">Belongs to the RNA polymerase subunit omega family.</text>
</comment>
<evidence type="ECO:0000313" key="12">
    <source>
        <dbReference type="EMBL" id="ROL67455.1"/>
    </source>
</evidence>
<evidence type="ECO:0000256" key="8">
    <source>
        <dbReference type="ARBA" id="ARBA00029924"/>
    </source>
</evidence>
<keyword evidence="13" id="KW-1185">Reference proteome</keyword>
<comment type="catalytic activity">
    <reaction evidence="10 11">
        <text>RNA(n) + a ribonucleoside 5'-triphosphate = RNA(n+1) + diphosphate</text>
        <dbReference type="Rhea" id="RHEA:21248"/>
        <dbReference type="Rhea" id="RHEA-COMP:14527"/>
        <dbReference type="Rhea" id="RHEA-COMP:17342"/>
        <dbReference type="ChEBI" id="CHEBI:33019"/>
        <dbReference type="ChEBI" id="CHEBI:61557"/>
        <dbReference type="ChEBI" id="CHEBI:140395"/>
        <dbReference type="EC" id="2.7.7.6"/>
    </reaction>
</comment>
<evidence type="ECO:0000256" key="3">
    <source>
        <dbReference type="ARBA" id="ARBA00013725"/>
    </source>
</evidence>
<evidence type="ECO:0000256" key="4">
    <source>
        <dbReference type="ARBA" id="ARBA00022478"/>
    </source>
</evidence>
<evidence type="ECO:0000256" key="5">
    <source>
        <dbReference type="ARBA" id="ARBA00022679"/>
    </source>
</evidence>
<dbReference type="SMART" id="SM01409">
    <property type="entry name" value="RNA_pol_Rpb6"/>
    <property type="match status" value="1"/>
</dbReference>
<dbReference type="GO" id="GO:0006351">
    <property type="term" value="P:DNA-templated transcription"/>
    <property type="evidence" value="ECO:0007669"/>
    <property type="project" value="UniProtKB-UniRule"/>
</dbReference>
<dbReference type="Pfam" id="PF01192">
    <property type="entry name" value="RNA_pol_Rpb6"/>
    <property type="match status" value="1"/>
</dbReference>
<dbReference type="SUPFAM" id="SSF63562">
    <property type="entry name" value="RPB6/omega subunit-like"/>
    <property type="match status" value="1"/>
</dbReference>
<sequence>MARVTVEDCLEHVANRFELVMLSTKRARQLATGGKEPKLPWENDKPTVMALREIAEGICTDEFMAAESIQTQVEPMFAFGEGDETNEAV</sequence>
<comment type="subunit">
    <text evidence="11">The RNAP catalytic core consists of 2 alpha, 1 beta, 1 beta' and 1 omega subunit. When a sigma factor is associated with the core the holoenzyme is formed, which can initiate transcription.</text>
</comment>
<dbReference type="EMBL" id="MOAM01000027">
    <property type="protein sequence ID" value="ROL67455.1"/>
    <property type="molecule type" value="Genomic_DNA"/>
</dbReference>
<evidence type="ECO:0000256" key="6">
    <source>
        <dbReference type="ARBA" id="ARBA00022695"/>
    </source>
</evidence>
<organism evidence="12 13">
    <name type="scientific">Pseudomonas vranovensis</name>
    <dbReference type="NCBI Taxonomy" id="321661"/>
    <lineage>
        <taxon>Bacteria</taxon>
        <taxon>Pseudomonadati</taxon>
        <taxon>Pseudomonadota</taxon>
        <taxon>Gammaproteobacteria</taxon>
        <taxon>Pseudomonadales</taxon>
        <taxon>Pseudomonadaceae</taxon>
        <taxon>Pseudomonas</taxon>
    </lineage>
</organism>
<comment type="function">
    <text evidence="11">Promotes RNA polymerase assembly. Latches the N- and C-terminal regions of the beta' subunit thereby facilitating its interaction with the beta and alpha subunits.</text>
</comment>
<dbReference type="PANTHER" id="PTHR34476:SF1">
    <property type="entry name" value="DNA-DIRECTED RNA POLYMERASE SUBUNIT OMEGA"/>
    <property type="match status" value="1"/>
</dbReference>
<dbReference type="AlphaFoldDB" id="A0A423D7B4"/>
<dbReference type="EC" id="2.7.7.6" evidence="2 11"/>
<evidence type="ECO:0000256" key="10">
    <source>
        <dbReference type="ARBA" id="ARBA00048552"/>
    </source>
</evidence>
<comment type="caution">
    <text evidence="12">The sequence shown here is derived from an EMBL/GenBank/DDBJ whole genome shotgun (WGS) entry which is preliminary data.</text>
</comment>
<dbReference type="InterPro" id="IPR003716">
    <property type="entry name" value="DNA-dir_RNA_pol_omega"/>
</dbReference>
<gene>
    <name evidence="11" type="primary">rpoZ</name>
    <name evidence="12" type="ORF">BHU25_18240</name>
</gene>
<dbReference type="InterPro" id="IPR036161">
    <property type="entry name" value="RPB6/omega-like_sf"/>
</dbReference>
<accession>A0A423D7B4</accession>
<keyword evidence="5 11" id="KW-0808">Transferase</keyword>
<dbReference type="InterPro" id="IPR006110">
    <property type="entry name" value="Pol_omega/Rpo6/RPB6"/>
</dbReference>
<dbReference type="Proteomes" id="UP000285286">
    <property type="component" value="Unassembled WGS sequence"/>
</dbReference>
<keyword evidence="4 11" id="KW-0240">DNA-directed RNA polymerase</keyword>
<keyword evidence="6 11" id="KW-0548">Nucleotidyltransferase</keyword>